<evidence type="ECO:0000313" key="1">
    <source>
        <dbReference type="EMBL" id="GBM63558.1"/>
    </source>
</evidence>
<dbReference type="AlphaFoldDB" id="A0A4Y2HE57"/>
<proteinExistence type="predicted"/>
<organism evidence="1 2">
    <name type="scientific">Araneus ventricosus</name>
    <name type="common">Orbweaver spider</name>
    <name type="synonym">Epeira ventricosa</name>
    <dbReference type="NCBI Taxonomy" id="182803"/>
    <lineage>
        <taxon>Eukaryota</taxon>
        <taxon>Metazoa</taxon>
        <taxon>Ecdysozoa</taxon>
        <taxon>Arthropoda</taxon>
        <taxon>Chelicerata</taxon>
        <taxon>Arachnida</taxon>
        <taxon>Araneae</taxon>
        <taxon>Araneomorphae</taxon>
        <taxon>Entelegynae</taxon>
        <taxon>Araneoidea</taxon>
        <taxon>Araneidae</taxon>
        <taxon>Araneus</taxon>
    </lineage>
</organism>
<dbReference type="Proteomes" id="UP000499080">
    <property type="component" value="Unassembled WGS sequence"/>
</dbReference>
<dbReference type="EMBL" id="BGPR01001875">
    <property type="protein sequence ID" value="GBM63558.1"/>
    <property type="molecule type" value="Genomic_DNA"/>
</dbReference>
<evidence type="ECO:0000313" key="2">
    <source>
        <dbReference type="Proteomes" id="UP000499080"/>
    </source>
</evidence>
<name>A0A4Y2HE57_ARAVE</name>
<sequence length="91" mass="10604">MWVGCHKEQTMVFWNNLKDLVLEDKANVLCSDANSSKTGRINSAITFLRQHKDQEMTYFPSRHQMHEKVLRSVFEHGLSQVTSNPDVERNI</sequence>
<keyword evidence="2" id="KW-1185">Reference proteome</keyword>
<protein>
    <submittedName>
        <fullName evidence="1">Uncharacterized protein</fullName>
    </submittedName>
</protein>
<accession>A0A4Y2HE57</accession>
<gene>
    <name evidence="1" type="ORF">AVEN_3808_1</name>
</gene>
<reference evidence="1 2" key="1">
    <citation type="journal article" date="2019" name="Sci. Rep.">
        <title>Orb-weaving spider Araneus ventricosus genome elucidates the spidroin gene catalogue.</title>
        <authorList>
            <person name="Kono N."/>
            <person name="Nakamura H."/>
            <person name="Ohtoshi R."/>
            <person name="Moran D.A.P."/>
            <person name="Shinohara A."/>
            <person name="Yoshida Y."/>
            <person name="Fujiwara M."/>
            <person name="Mori M."/>
            <person name="Tomita M."/>
            <person name="Arakawa K."/>
        </authorList>
    </citation>
    <scope>NUCLEOTIDE SEQUENCE [LARGE SCALE GENOMIC DNA]</scope>
</reference>
<comment type="caution">
    <text evidence="1">The sequence shown here is derived from an EMBL/GenBank/DDBJ whole genome shotgun (WGS) entry which is preliminary data.</text>
</comment>